<keyword evidence="8" id="KW-1185">Reference proteome</keyword>
<organism evidence="7 8">
    <name type="scientific">Batrachochytrium salamandrivorans</name>
    <dbReference type="NCBI Taxonomy" id="1357716"/>
    <lineage>
        <taxon>Eukaryota</taxon>
        <taxon>Fungi</taxon>
        <taxon>Fungi incertae sedis</taxon>
        <taxon>Chytridiomycota</taxon>
        <taxon>Chytridiomycota incertae sedis</taxon>
        <taxon>Chytridiomycetes</taxon>
        <taxon>Rhizophydiales</taxon>
        <taxon>Rhizophydiales incertae sedis</taxon>
        <taxon>Batrachochytrium</taxon>
    </lineage>
</organism>
<evidence type="ECO:0000313" key="8">
    <source>
        <dbReference type="Proteomes" id="UP001648503"/>
    </source>
</evidence>
<dbReference type="EMBL" id="JAFCIX010000570">
    <property type="protein sequence ID" value="KAH6586897.1"/>
    <property type="molecule type" value="Genomic_DNA"/>
</dbReference>
<feature type="region of interest" description="Disordered" evidence="6">
    <location>
        <begin position="469"/>
        <end position="502"/>
    </location>
</feature>
<evidence type="ECO:0000256" key="1">
    <source>
        <dbReference type="ARBA" id="ARBA00004123"/>
    </source>
</evidence>
<keyword evidence="5" id="KW-0539">Nucleus</keyword>
<evidence type="ECO:0000256" key="3">
    <source>
        <dbReference type="ARBA" id="ARBA00023015"/>
    </source>
</evidence>
<reference evidence="7 8" key="1">
    <citation type="submission" date="2021-02" db="EMBL/GenBank/DDBJ databases">
        <title>Variation within the Batrachochytrium salamandrivorans European outbreak.</title>
        <authorList>
            <person name="Kelly M."/>
            <person name="Pasmans F."/>
            <person name="Shea T.P."/>
            <person name="Munoz J.F."/>
            <person name="Carranza S."/>
            <person name="Cuomo C.A."/>
            <person name="Martel A."/>
        </authorList>
    </citation>
    <scope>NUCLEOTIDE SEQUENCE [LARGE SCALE GENOMIC DNA]</scope>
    <source>
        <strain evidence="7 8">AMFP18/2</strain>
    </source>
</reference>
<keyword evidence="3" id="KW-0805">Transcription regulation</keyword>
<dbReference type="SMART" id="SM01401">
    <property type="entry name" value="Sds3"/>
    <property type="match status" value="1"/>
</dbReference>
<comment type="caution">
    <text evidence="7">The sequence shown here is derived from an EMBL/GenBank/DDBJ whole genome shotgun (WGS) entry which is preliminary data.</text>
</comment>
<evidence type="ECO:0000313" key="7">
    <source>
        <dbReference type="EMBL" id="KAH6586897.1"/>
    </source>
</evidence>
<gene>
    <name evidence="7" type="ORF">BASA50_000261</name>
</gene>
<protein>
    <recommendedName>
        <fullName evidence="9">IPT/TIG domain-containing protein</fullName>
    </recommendedName>
</protein>
<evidence type="ECO:0000256" key="2">
    <source>
        <dbReference type="ARBA" id="ARBA00022491"/>
    </source>
</evidence>
<dbReference type="Pfam" id="PF08598">
    <property type="entry name" value="Sds3"/>
    <property type="match status" value="1"/>
</dbReference>
<dbReference type="InterPro" id="IPR013907">
    <property type="entry name" value="Sds3"/>
</dbReference>
<evidence type="ECO:0008006" key="9">
    <source>
        <dbReference type="Google" id="ProtNLM"/>
    </source>
</evidence>
<proteinExistence type="predicted"/>
<feature type="compositionally biased region" description="Polar residues" evidence="6">
    <location>
        <begin position="803"/>
        <end position="822"/>
    </location>
</feature>
<evidence type="ECO:0000256" key="5">
    <source>
        <dbReference type="ARBA" id="ARBA00023242"/>
    </source>
</evidence>
<evidence type="ECO:0000256" key="6">
    <source>
        <dbReference type="SAM" id="MobiDB-lite"/>
    </source>
</evidence>
<accession>A0ABQ8EUN2</accession>
<evidence type="ECO:0000256" key="4">
    <source>
        <dbReference type="ARBA" id="ARBA00023163"/>
    </source>
</evidence>
<name>A0ABQ8EUN2_9FUNG</name>
<comment type="subcellular location">
    <subcellularLocation>
        <location evidence="1">Nucleus</location>
    </subcellularLocation>
</comment>
<sequence length="959" mass="102326">MAPTMTDAAGPALTVVNQSSAVTIPVLHIGSSNAPPQVSSSTATTTTTTTNALPAMLAVAHAAVGTTPLARSLSQTLPCSGPNDGCISKENGKPTPTAVVALDSYLSDMPSTTITTVTTTIGTTTTTTTDSLSDAHHQTSAHINESDNTISSLSKTESSSLSGSFAYLPASTITPTLTTGTFVYTTTAARSVACAANPGSPYSPESVQTAAHQEVALGKSSTVCSTDYSMNGSTDYSMNGSNSDCHSNPTQPTPHTMASLSFDSIESLNTFQEQSVTQSAKQESAQSISTKALAAAAALLQTPALSPSIKSASLLCLNHTSSNESDAIHDRDCALGVDSINHRQDPTVCGSPSQYKSNLISQPVLLEQEVESLDKSSVQASQQPLTNGQCGPYIGSVDQPHSPSLLEQAHRSISSTPSLSEGHVVHCAESPKDHSSLALQLDALSDKTAHHPDSLDGNAVSTSPLVLSKHSDEEHSGVRLAKQASHSDSIAENGITSNTTNPLDLLDDTTVSVETLTEMKADEKSICLSGEALPGQKELDEAEAKRKEAHVFLSHIEAYFARIQQLWYSGKSIAINQEAESIRDGTHPNLNGLLDDIEQKYADRKRVLSGFQQHLACRNEITYNAAVHQANSDFLTKKLRLRRRMLDQVRKKRWQLEYERQKTDENSSENMILDPKAMAKRRRLTKVEVNEWKSILSGGAMFPSCSINGITSSELAQDIKALGLAPSPAARSQEVAEEFCSGSGRYARRPFSSAFASDSILQTFESTEAGVAPTCPVVPLLNKPLAKERLQIPHEVHRRLSKPSPQQHSGPLQRLNPANRSDTAPCPISHPLLQSQTHAQIQNKAPLPSPSPPPIQQPCSELCAPNPISAPSAAAIGVHPLPPILPPIDVVSSGSQLRLRGHWFKVDDRADLFDNGTKFTIKIITIGGTDLIVQRTDGSKTKLPLAFLIDGRVELKPKP</sequence>
<keyword evidence="4" id="KW-0804">Transcription</keyword>
<keyword evidence="2" id="KW-0678">Repressor</keyword>
<dbReference type="Proteomes" id="UP001648503">
    <property type="component" value="Unassembled WGS sequence"/>
</dbReference>
<feature type="region of interest" description="Disordered" evidence="6">
    <location>
        <begin position="797"/>
        <end position="830"/>
    </location>
</feature>